<evidence type="ECO:0000259" key="4">
    <source>
        <dbReference type="PROSITE" id="PS51782"/>
    </source>
</evidence>
<evidence type="ECO:0000256" key="2">
    <source>
        <dbReference type="ARBA" id="ARBA00023026"/>
    </source>
</evidence>
<feature type="domain" description="LysM" evidence="4">
    <location>
        <begin position="334"/>
        <end position="380"/>
    </location>
</feature>
<dbReference type="Gene3D" id="3.10.350.10">
    <property type="entry name" value="LysM domain"/>
    <property type="match status" value="5"/>
</dbReference>
<protein>
    <submittedName>
        <fullName evidence="5">LysM domain-containing protein</fullName>
    </submittedName>
</protein>
<dbReference type="InterPro" id="IPR052210">
    <property type="entry name" value="LysM1-like"/>
</dbReference>
<evidence type="ECO:0000256" key="1">
    <source>
        <dbReference type="ARBA" id="ARBA00022669"/>
    </source>
</evidence>
<dbReference type="PANTHER" id="PTHR34997">
    <property type="entry name" value="AM15"/>
    <property type="match status" value="1"/>
</dbReference>
<dbReference type="Proteomes" id="UP000325902">
    <property type="component" value="Unassembled WGS sequence"/>
</dbReference>
<reference evidence="5 6" key="1">
    <citation type="journal article" date="2019" name="Sci. Rep.">
        <title>A multi-omics analysis of the grapevine pathogen Lasiodiplodia theobromae reveals that temperature affects the expression of virulence- and pathogenicity-related genes.</title>
        <authorList>
            <person name="Felix C."/>
            <person name="Meneses R."/>
            <person name="Goncalves M.F.M."/>
            <person name="Tilleman L."/>
            <person name="Duarte A.S."/>
            <person name="Jorrin-Novo J.V."/>
            <person name="Van de Peer Y."/>
            <person name="Deforce D."/>
            <person name="Van Nieuwerburgh F."/>
            <person name="Esteves A.C."/>
            <person name="Alves A."/>
        </authorList>
    </citation>
    <scope>NUCLEOTIDE SEQUENCE [LARGE SCALE GENOMIC DNA]</scope>
    <source>
        <strain evidence="5 6">LA-SOL3</strain>
    </source>
</reference>
<organism evidence="5 6">
    <name type="scientific">Lasiodiplodia theobromae</name>
    <dbReference type="NCBI Taxonomy" id="45133"/>
    <lineage>
        <taxon>Eukaryota</taxon>
        <taxon>Fungi</taxon>
        <taxon>Dikarya</taxon>
        <taxon>Ascomycota</taxon>
        <taxon>Pezizomycotina</taxon>
        <taxon>Dothideomycetes</taxon>
        <taxon>Dothideomycetes incertae sedis</taxon>
        <taxon>Botryosphaeriales</taxon>
        <taxon>Botryosphaeriaceae</taxon>
        <taxon>Lasiodiplodia</taxon>
    </lineage>
</organism>
<keyword evidence="6" id="KW-1185">Reference proteome</keyword>
<dbReference type="InterPro" id="IPR018392">
    <property type="entry name" value="LysM"/>
</dbReference>
<gene>
    <name evidence="5" type="ORF">DBV05_g11631</name>
</gene>
<dbReference type="GO" id="GO:0008061">
    <property type="term" value="F:chitin binding"/>
    <property type="evidence" value="ECO:0007669"/>
    <property type="project" value="UniProtKB-KW"/>
</dbReference>
<dbReference type="CDD" id="cd00118">
    <property type="entry name" value="LysM"/>
    <property type="match status" value="4"/>
</dbReference>
<evidence type="ECO:0000313" key="5">
    <source>
        <dbReference type="EMBL" id="KAB2569700.1"/>
    </source>
</evidence>
<feature type="domain" description="LysM" evidence="4">
    <location>
        <begin position="668"/>
        <end position="714"/>
    </location>
</feature>
<dbReference type="Pfam" id="PF01476">
    <property type="entry name" value="LysM"/>
    <property type="match status" value="2"/>
</dbReference>
<feature type="domain" description="LysM" evidence="4">
    <location>
        <begin position="196"/>
        <end position="241"/>
    </location>
</feature>
<evidence type="ECO:0000313" key="6">
    <source>
        <dbReference type="Proteomes" id="UP000325902"/>
    </source>
</evidence>
<keyword evidence="1" id="KW-0147">Chitin-binding</keyword>
<name>A0A5N5CWG4_9PEZI</name>
<evidence type="ECO:0000256" key="3">
    <source>
        <dbReference type="SAM" id="MobiDB-lite"/>
    </source>
</evidence>
<proteinExistence type="predicted"/>
<comment type="caution">
    <text evidence="5">The sequence shown here is derived from an EMBL/GenBank/DDBJ whole genome shotgun (WGS) entry which is preliminary data.</text>
</comment>
<dbReference type="PROSITE" id="PS51782">
    <property type="entry name" value="LYSM"/>
    <property type="match status" value="4"/>
</dbReference>
<keyword evidence="2" id="KW-0843">Virulence</keyword>
<feature type="domain" description="LysM" evidence="4">
    <location>
        <begin position="530"/>
        <end position="576"/>
    </location>
</feature>
<dbReference type="InterPro" id="IPR036779">
    <property type="entry name" value="LysM_dom_sf"/>
</dbReference>
<dbReference type="SMART" id="SM00257">
    <property type="entry name" value="LysM"/>
    <property type="match status" value="3"/>
</dbReference>
<dbReference type="AlphaFoldDB" id="A0A5N5CWG4"/>
<dbReference type="EMBL" id="VCHE01000175">
    <property type="protein sequence ID" value="KAB2569700.1"/>
    <property type="molecule type" value="Genomic_DNA"/>
</dbReference>
<feature type="region of interest" description="Disordered" evidence="3">
    <location>
        <begin position="590"/>
        <end position="635"/>
    </location>
</feature>
<dbReference type="PANTHER" id="PTHR34997:SF1">
    <property type="entry name" value="PEPTIDOGLYCAN-BINDING LYSIN DOMAIN"/>
    <property type="match status" value="1"/>
</dbReference>
<dbReference type="OrthoDB" id="5985073at2759"/>
<sequence length="714" mass="77141">MSGVQLFTPDLFPSLSAACSTALSANISCSYIETGDEAYHFNANYTTETLSYLCSDGCSDSIHEYRSSVISACGNETYSFTDDDGEGDNALVLRPIALPDYYLNNHFQRCLTDSDGNFCYLEFISSEEEILGCGECELKMIQAQLNDALSYDEEMATTYSSLTSSCKVTDMPVNLPTAVIVNSHSAPAATPTCTGTTVTIKANDTCDSIAGDNNISTWDLLASNGLDGSCVNFPKNGTLCVESSCPTYVVSVNETCRDIARAHNITEVQLRSFNPQIDEKCTNLNQAVGHHICVDSPYGPVATVSRPVTSPAASATEVPVPTNAADASNHHCGKWYSVTSGDYCESVIMKNAITWTDFRFLNPQVNANCTNLLADVSYCVKAVGDIATYSGYATATITGTGTAITLPATTSVSYGSEIDLDDLPTATRIVVETPRPGFPLADGTRKDCFEYQDVSDGPKRCDIFAFVHSIPLYSFVEWNPSLDFYNCTVKNETRYCSVLGNAFVYEAPTTHAYAEVPDNAADNSTNKCYFWWETVEGDTCDQILQTNDISIDYFYKWNPAVKDDCTGMWPDVSYCVMGYDWQNASYPWPATNQTSGNATATATSSRTRGTATASATTTATGTKLTTTTAKPTATSTKSATTSTKATCTGSTVTPPAATLSGIPCSCNKYAKRESGAYCYDMAESNGIALEQFYKWNPGVGSDCQYLQDDYVYCV</sequence>
<accession>A0A5N5CWG4</accession>